<keyword evidence="3" id="KW-1185">Reference proteome</keyword>
<reference evidence="2" key="1">
    <citation type="thesis" date="2020" institute="ProQuest LLC" country="789 East Eisenhower Parkway, Ann Arbor, MI, USA">
        <title>Comparative Genomics and Chromosome Evolution.</title>
        <authorList>
            <person name="Mudd A.B."/>
        </authorList>
    </citation>
    <scope>NUCLEOTIDE SEQUENCE</scope>
    <source>
        <strain evidence="2">237g6f4</strain>
        <tissue evidence="2">Blood</tissue>
    </source>
</reference>
<evidence type="ECO:0000313" key="2">
    <source>
        <dbReference type="EMBL" id="KAG8537317.1"/>
    </source>
</evidence>
<protein>
    <submittedName>
        <fullName evidence="2">Uncharacterized protein</fullName>
    </submittedName>
</protein>
<evidence type="ECO:0000256" key="1">
    <source>
        <dbReference type="SAM" id="MobiDB-lite"/>
    </source>
</evidence>
<comment type="caution">
    <text evidence="2">The sequence shown here is derived from an EMBL/GenBank/DDBJ whole genome shotgun (WGS) entry which is preliminary data.</text>
</comment>
<feature type="compositionally biased region" description="Polar residues" evidence="1">
    <location>
        <begin position="1"/>
        <end position="15"/>
    </location>
</feature>
<proteinExistence type="predicted"/>
<name>A0AAV6YQ73_ENGPU</name>
<accession>A0AAV6YQ73</accession>
<organism evidence="2 3">
    <name type="scientific">Engystomops pustulosus</name>
    <name type="common">Tungara frog</name>
    <name type="synonym">Physalaemus pustulosus</name>
    <dbReference type="NCBI Taxonomy" id="76066"/>
    <lineage>
        <taxon>Eukaryota</taxon>
        <taxon>Metazoa</taxon>
        <taxon>Chordata</taxon>
        <taxon>Craniata</taxon>
        <taxon>Vertebrata</taxon>
        <taxon>Euteleostomi</taxon>
        <taxon>Amphibia</taxon>
        <taxon>Batrachia</taxon>
        <taxon>Anura</taxon>
        <taxon>Neobatrachia</taxon>
        <taxon>Hyloidea</taxon>
        <taxon>Leptodactylidae</taxon>
        <taxon>Leiuperinae</taxon>
        <taxon>Engystomops</taxon>
    </lineage>
</organism>
<dbReference type="EMBL" id="WNYA01031502">
    <property type="protein sequence ID" value="KAG8537317.1"/>
    <property type="molecule type" value="Genomic_DNA"/>
</dbReference>
<evidence type="ECO:0000313" key="3">
    <source>
        <dbReference type="Proteomes" id="UP000824782"/>
    </source>
</evidence>
<dbReference type="AlphaFoldDB" id="A0AAV6YQ73"/>
<dbReference type="Proteomes" id="UP000824782">
    <property type="component" value="Unassembled WGS sequence"/>
</dbReference>
<gene>
    <name evidence="2" type="ORF">GDO81_024720</name>
</gene>
<sequence length="67" mass="7971">MYINTTNNMNKQSCSVKHGGGPKPRRTQLRWNRIYPFPRKTKLKSDQYEEARLQCKAWSKPINKPSY</sequence>
<feature type="region of interest" description="Disordered" evidence="1">
    <location>
        <begin position="1"/>
        <end position="29"/>
    </location>
</feature>